<protein>
    <submittedName>
        <fullName evidence="4">Aldedh domain-containing protein</fullName>
    </submittedName>
</protein>
<comment type="similarity">
    <text evidence="1">Belongs to the aldehyde dehydrogenase family.</text>
</comment>
<dbReference type="EMBL" id="JAUIZM010000011">
    <property type="protein sequence ID" value="KAK1358082.1"/>
    <property type="molecule type" value="Genomic_DNA"/>
</dbReference>
<dbReference type="Gene3D" id="3.40.605.10">
    <property type="entry name" value="Aldehyde Dehydrogenase, Chain A, domain 1"/>
    <property type="match status" value="1"/>
</dbReference>
<evidence type="ECO:0000256" key="2">
    <source>
        <dbReference type="ARBA" id="ARBA00023002"/>
    </source>
</evidence>
<evidence type="ECO:0000313" key="4">
    <source>
        <dbReference type="EMBL" id="KAK1358082.1"/>
    </source>
</evidence>
<organism evidence="4 5">
    <name type="scientific">Heracleum sosnowskyi</name>
    <dbReference type="NCBI Taxonomy" id="360622"/>
    <lineage>
        <taxon>Eukaryota</taxon>
        <taxon>Viridiplantae</taxon>
        <taxon>Streptophyta</taxon>
        <taxon>Embryophyta</taxon>
        <taxon>Tracheophyta</taxon>
        <taxon>Spermatophyta</taxon>
        <taxon>Magnoliopsida</taxon>
        <taxon>eudicotyledons</taxon>
        <taxon>Gunneridae</taxon>
        <taxon>Pentapetalae</taxon>
        <taxon>asterids</taxon>
        <taxon>campanulids</taxon>
        <taxon>Apiales</taxon>
        <taxon>Apiaceae</taxon>
        <taxon>Apioideae</taxon>
        <taxon>apioid superclade</taxon>
        <taxon>Tordylieae</taxon>
        <taxon>Tordyliinae</taxon>
        <taxon>Heracleum</taxon>
    </lineage>
</organism>
<keyword evidence="5" id="KW-1185">Reference proteome</keyword>
<dbReference type="PANTHER" id="PTHR43570:SF17">
    <property type="entry name" value="ALDEHYDE DEHYDROGENASE FAMILY 3 MEMBER F1"/>
    <property type="match status" value="1"/>
</dbReference>
<dbReference type="GO" id="GO:0004029">
    <property type="term" value="F:aldehyde dehydrogenase (NAD+) activity"/>
    <property type="evidence" value="ECO:0007669"/>
    <property type="project" value="TreeGrafter"/>
</dbReference>
<dbReference type="InterPro" id="IPR015590">
    <property type="entry name" value="Aldehyde_DH_dom"/>
</dbReference>
<evidence type="ECO:0000256" key="1">
    <source>
        <dbReference type="ARBA" id="ARBA00009986"/>
    </source>
</evidence>
<evidence type="ECO:0000313" key="5">
    <source>
        <dbReference type="Proteomes" id="UP001237642"/>
    </source>
</evidence>
<reference evidence="4" key="2">
    <citation type="submission" date="2023-05" db="EMBL/GenBank/DDBJ databases">
        <authorList>
            <person name="Schelkunov M.I."/>
        </authorList>
    </citation>
    <scope>NUCLEOTIDE SEQUENCE</scope>
    <source>
        <strain evidence="4">Hsosn_3</strain>
        <tissue evidence="4">Leaf</tissue>
    </source>
</reference>
<dbReference type="Proteomes" id="UP001237642">
    <property type="component" value="Unassembled WGS sequence"/>
</dbReference>
<sequence length="101" mass="10847">MIPQITSCRNEYSLCGSDALSLDPLIGAVSVGNFVVLKPSELVAECSAFLAKTITLHLDSKAIKVIEGGVEVAEKLLQQKWDKIFFTGNARMARSVMCAAS</sequence>
<dbReference type="Pfam" id="PF00171">
    <property type="entry name" value="Aldedh"/>
    <property type="match status" value="1"/>
</dbReference>
<dbReference type="InterPro" id="IPR012394">
    <property type="entry name" value="Aldehyde_DH_NAD(P)"/>
</dbReference>
<gene>
    <name evidence="4" type="ORF">POM88_051338</name>
</gene>
<dbReference type="PANTHER" id="PTHR43570">
    <property type="entry name" value="ALDEHYDE DEHYDROGENASE"/>
    <property type="match status" value="1"/>
</dbReference>
<dbReference type="InterPro" id="IPR016162">
    <property type="entry name" value="Ald_DH_N"/>
</dbReference>
<feature type="domain" description="Aldehyde dehydrogenase" evidence="3">
    <location>
        <begin position="23"/>
        <end position="100"/>
    </location>
</feature>
<comment type="caution">
    <text evidence="4">The sequence shown here is derived from an EMBL/GenBank/DDBJ whole genome shotgun (WGS) entry which is preliminary data.</text>
</comment>
<proteinExistence type="inferred from homology"/>
<evidence type="ECO:0000259" key="3">
    <source>
        <dbReference type="Pfam" id="PF00171"/>
    </source>
</evidence>
<name>A0AAD8M3D1_9APIA</name>
<keyword evidence="2" id="KW-0560">Oxidoreductase</keyword>
<dbReference type="GO" id="GO:0006081">
    <property type="term" value="P:aldehyde metabolic process"/>
    <property type="evidence" value="ECO:0007669"/>
    <property type="project" value="InterPro"/>
</dbReference>
<dbReference type="AlphaFoldDB" id="A0AAD8M3D1"/>
<dbReference type="SUPFAM" id="SSF53720">
    <property type="entry name" value="ALDH-like"/>
    <property type="match status" value="1"/>
</dbReference>
<dbReference type="InterPro" id="IPR016161">
    <property type="entry name" value="Ald_DH/histidinol_DH"/>
</dbReference>
<dbReference type="GO" id="GO:0005737">
    <property type="term" value="C:cytoplasm"/>
    <property type="evidence" value="ECO:0007669"/>
    <property type="project" value="TreeGrafter"/>
</dbReference>
<reference evidence="4" key="1">
    <citation type="submission" date="2023-02" db="EMBL/GenBank/DDBJ databases">
        <title>Genome of toxic invasive species Heracleum sosnowskyi carries increased number of genes despite the absence of recent whole-genome duplications.</title>
        <authorList>
            <person name="Schelkunov M."/>
            <person name="Shtratnikova V."/>
            <person name="Makarenko M."/>
            <person name="Klepikova A."/>
            <person name="Omelchenko D."/>
            <person name="Novikova G."/>
            <person name="Obukhova E."/>
            <person name="Bogdanov V."/>
            <person name="Penin A."/>
            <person name="Logacheva M."/>
        </authorList>
    </citation>
    <scope>NUCLEOTIDE SEQUENCE</scope>
    <source>
        <strain evidence="4">Hsosn_3</strain>
        <tissue evidence="4">Leaf</tissue>
    </source>
</reference>
<accession>A0AAD8M3D1</accession>